<sequence>MEQTKVYPFCHDSSESPRPLSKIRTNFVPINKSGCRGLRREQSEESNISRSRMITEMKVKSASTSAPKPDNDASPMCSFDTEALNSQPLQTPIDAAKSSQLPSVDSLTQLQTQKIALRRNCHFFRRQDRRQTDVAEKMALTLCQQPRHHRSNTSTIARHRITAGRDQRENSLDGQANHFEQIEDQTYAFFEPGHVKSKPKTLTNPAKVPTTLVAQTASPSGQHNRMRSSVGPPLPTESSELDSSVEKYPSLSDSFLARMTRPTQASTSRTTEKTILTPPKKRLPKPAPRNERREKPKIRAPTGFPDSSQSSQPFKRGQSFKDATQSPAELKSSDRVSDDCVDVGEALTQPCSENATEGSKAAASPQTGLDLSANPPQATTIVPKLKAEDDSSQAENVEGSAGVAMVEGESLVQPVSVAEALDYGPRAASANPGEDTANAGRAREDINEEKAMPNSSASPGLFEASLVAAEAPVAKVAEDAFEVVGFIINEGDVIPEGLYWAFTSGQRPIDCMAELATVVLAGASFSGGTGCPQEKEDISKSRMPYPLAWTNGYPAWAGRYVDLVSKIGSTVVIEQGNCRLSSLDLRTIGFTKRSYLSAADITRCWSQETEIRPPLSSQNPGKAKEAQTGHSHGPSLVKP</sequence>
<keyword evidence="3" id="KW-1185">Reference proteome</keyword>
<organism evidence="2 3">
    <name type="scientific">Ophiocordyceps polyrhachis-furcata BCC 54312</name>
    <dbReference type="NCBI Taxonomy" id="1330021"/>
    <lineage>
        <taxon>Eukaryota</taxon>
        <taxon>Fungi</taxon>
        <taxon>Dikarya</taxon>
        <taxon>Ascomycota</taxon>
        <taxon>Pezizomycotina</taxon>
        <taxon>Sordariomycetes</taxon>
        <taxon>Hypocreomycetidae</taxon>
        <taxon>Hypocreales</taxon>
        <taxon>Ophiocordycipitaceae</taxon>
        <taxon>Ophiocordyceps</taxon>
    </lineage>
</organism>
<evidence type="ECO:0000313" key="3">
    <source>
        <dbReference type="Proteomes" id="UP000253664"/>
    </source>
</evidence>
<evidence type="ECO:0000313" key="2">
    <source>
        <dbReference type="EMBL" id="RCI07432.1"/>
    </source>
</evidence>
<proteinExistence type="predicted"/>
<evidence type="ECO:0000256" key="1">
    <source>
        <dbReference type="SAM" id="MobiDB-lite"/>
    </source>
</evidence>
<dbReference type="OrthoDB" id="4928202at2759"/>
<feature type="region of interest" description="Disordered" evidence="1">
    <location>
        <begin position="1"/>
        <end position="21"/>
    </location>
</feature>
<dbReference type="Proteomes" id="UP000253664">
    <property type="component" value="Unassembled WGS sequence"/>
</dbReference>
<accession>A0A367KZM8</accession>
<dbReference type="STRING" id="1330021.A0A367KZM8"/>
<dbReference type="EMBL" id="LKCN02000029">
    <property type="protein sequence ID" value="RCI07432.1"/>
    <property type="molecule type" value="Genomic_DNA"/>
</dbReference>
<reference evidence="2 3" key="1">
    <citation type="journal article" date="2015" name="BMC Genomics">
        <title>Insights from the genome of Ophiocordyceps polyrhachis-furcata to pathogenicity and host specificity in insect fungi.</title>
        <authorList>
            <person name="Wichadakul D."/>
            <person name="Kobmoo N."/>
            <person name="Ingsriswang S."/>
            <person name="Tangphatsornruang S."/>
            <person name="Chantasingh D."/>
            <person name="Luangsa-ard J.J."/>
            <person name="Eurwilaichitr L."/>
        </authorList>
    </citation>
    <scope>NUCLEOTIDE SEQUENCE [LARGE SCALE GENOMIC DNA]</scope>
    <source>
        <strain evidence="2 3">BCC 54312</strain>
    </source>
</reference>
<name>A0A367KZM8_9HYPO</name>
<protein>
    <submittedName>
        <fullName evidence="2">Uncharacterized protein</fullName>
    </submittedName>
</protein>
<feature type="region of interest" description="Disordered" evidence="1">
    <location>
        <begin position="215"/>
        <end position="376"/>
    </location>
</feature>
<gene>
    <name evidence="2" type="ORF">L249_3773</name>
</gene>
<dbReference type="AlphaFoldDB" id="A0A367KZM8"/>
<feature type="compositionally biased region" description="Polar residues" evidence="1">
    <location>
        <begin position="364"/>
        <end position="376"/>
    </location>
</feature>
<feature type="region of interest" description="Disordered" evidence="1">
    <location>
        <begin position="610"/>
        <end position="639"/>
    </location>
</feature>
<comment type="caution">
    <text evidence="2">The sequence shown here is derived from an EMBL/GenBank/DDBJ whole genome shotgun (WGS) entry which is preliminary data.</text>
</comment>